<protein>
    <submittedName>
        <fullName evidence="1">Uncharacterized protein</fullName>
    </submittedName>
</protein>
<organism evidence="1 2">
    <name type="scientific">Jimgerdemannia flammicorona</name>
    <dbReference type="NCBI Taxonomy" id="994334"/>
    <lineage>
        <taxon>Eukaryota</taxon>
        <taxon>Fungi</taxon>
        <taxon>Fungi incertae sedis</taxon>
        <taxon>Mucoromycota</taxon>
        <taxon>Mucoromycotina</taxon>
        <taxon>Endogonomycetes</taxon>
        <taxon>Endogonales</taxon>
        <taxon>Endogonaceae</taxon>
        <taxon>Jimgerdemannia</taxon>
    </lineage>
</organism>
<gene>
    <name evidence="1" type="ORF">BC938DRAFT_473169</name>
</gene>
<proteinExistence type="predicted"/>
<evidence type="ECO:0000313" key="2">
    <source>
        <dbReference type="Proteomes" id="UP000274822"/>
    </source>
</evidence>
<reference evidence="1 2" key="1">
    <citation type="journal article" date="2018" name="New Phytol.">
        <title>Phylogenomics of Endogonaceae and evolution of mycorrhizas within Mucoromycota.</title>
        <authorList>
            <person name="Chang Y."/>
            <person name="Desiro A."/>
            <person name="Na H."/>
            <person name="Sandor L."/>
            <person name="Lipzen A."/>
            <person name="Clum A."/>
            <person name="Barry K."/>
            <person name="Grigoriev I.V."/>
            <person name="Martin F.M."/>
            <person name="Stajich J.E."/>
            <person name="Smith M.E."/>
            <person name="Bonito G."/>
            <person name="Spatafora J.W."/>
        </authorList>
    </citation>
    <scope>NUCLEOTIDE SEQUENCE [LARGE SCALE GENOMIC DNA]</scope>
    <source>
        <strain evidence="1 2">AD002</strain>
    </source>
</reference>
<evidence type="ECO:0000313" key="1">
    <source>
        <dbReference type="EMBL" id="RUS24729.1"/>
    </source>
</evidence>
<dbReference type="Proteomes" id="UP000274822">
    <property type="component" value="Unassembled WGS sequence"/>
</dbReference>
<accession>A0A433Q4J2</accession>
<name>A0A433Q4J2_9FUNG</name>
<dbReference type="EMBL" id="RBNJ01015106">
    <property type="protein sequence ID" value="RUS24729.1"/>
    <property type="molecule type" value="Genomic_DNA"/>
</dbReference>
<comment type="caution">
    <text evidence="1">The sequence shown here is derived from an EMBL/GenBank/DDBJ whole genome shotgun (WGS) entry which is preliminary data.</text>
</comment>
<sequence length="74" mass="8471">MDMDSALKLLFRKNNNSTSTFATDPVAQQRIEELRHLPLATDLAGACMDRDGLAPSEFLTNFKINQKEYPIWRN</sequence>
<keyword evidence="2" id="KW-1185">Reference proteome</keyword>
<dbReference type="AlphaFoldDB" id="A0A433Q4J2"/>